<comment type="caution">
    <text evidence="2">The sequence shown here is derived from an EMBL/GenBank/DDBJ whole genome shotgun (WGS) entry which is preliminary data.</text>
</comment>
<dbReference type="Pfam" id="PF11731">
    <property type="entry name" value="Cdd1"/>
    <property type="match status" value="1"/>
</dbReference>
<proteinExistence type="predicted"/>
<name>A0A643FDA9_IDEDE</name>
<feature type="compositionally biased region" description="Basic and acidic residues" evidence="1">
    <location>
        <begin position="112"/>
        <end position="126"/>
    </location>
</feature>
<sequence length="126" mass="13891">MIKRPKATRGEDCQTLEQLPNVGPAMAGDLRALGLQHPRDLRGQDALALYRRLEALTGSRQDPCVLDTFMAIIDFMEGGAPRPWWSFTALRKQQHGVLHLDSPVSAAPWDARPTRPHGEGADLRAG</sequence>
<dbReference type="EMBL" id="VZPB01000013">
    <property type="protein sequence ID" value="KAB0583513.1"/>
    <property type="molecule type" value="Genomic_DNA"/>
</dbReference>
<feature type="region of interest" description="Disordered" evidence="1">
    <location>
        <begin position="104"/>
        <end position="126"/>
    </location>
</feature>
<protein>
    <submittedName>
        <fullName evidence="2">Mitomycin resistance protein</fullName>
    </submittedName>
</protein>
<dbReference type="RefSeq" id="WP_151123556.1">
    <property type="nucleotide sequence ID" value="NZ_CP088081.1"/>
</dbReference>
<dbReference type="AlphaFoldDB" id="A0A643FDA9"/>
<reference evidence="2 3" key="1">
    <citation type="submission" date="2019-09" db="EMBL/GenBank/DDBJ databases">
        <title>Draft genome sequences of 48 bacterial type strains from the CCUG.</title>
        <authorList>
            <person name="Tunovic T."/>
            <person name="Pineiro-Iglesias B."/>
            <person name="Unosson C."/>
            <person name="Inganas E."/>
            <person name="Ohlen M."/>
            <person name="Cardew S."/>
            <person name="Jensie-Markopoulos S."/>
            <person name="Salva-Serra F."/>
            <person name="Jaen-Luchoro D."/>
            <person name="Karlsson R."/>
            <person name="Svensson-Stadler L."/>
            <person name="Chun J."/>
            <person name="Moore E."/>
        </authorList>
    </citation>
    <scope>NUCLEOTIDE SEQUENCE [LARGE SCALE GENOMIC DNA]</scope>
    <source>
        <strain evidence="2 3">CCUG 30977</strain>
    </source>
</reference>
<dbReference type="InterPro" id="IPR021725">
    <property type="entry name" value="Cdd1"/>
</dbReference>
<keyword evidence="3" id="KW-1185">Reference proteome</keyword>
<organism evidence="2 3">
    <name type="scientific">Ideonella dechloratans</name>
    <dbReference type="NCBI Taxonomy" id="36863"/>
    <lineage>
        <taxon>Bacteria</taxon>
        <taxon>Pseudomonadati</taxon>
        <taxon>Pseudomonadota</taxon>
        <taxon>Betaproteobacteria</taxon>
        <taxon>Burkholderiales</taxon>
        <taxon>Sphaerotilaceae</taxon>
        <taxon>Ideonella</taxon>
    </lineage>
</organism>
<accession>A0A643FDA9</accession>
<evidence type="ECO:0000256" key="1">
    <source>
        <dbReference type="SAM" id="MobiDB-lite"/>
    </source>
</evidence>
<evidence type="ECO:0000313" key="3">
    <source>
        <dbReference type="Proteomes" id="UP000430120"/>
    </source>
</evidence>
<dbReference type="Proteomes" id="UP000430120">
    <property type="component" value="Unassembled WGS sequence"/>
</dbReference>
<dbReference type="Gene3D" id="1.10.150.20">
    <property type="entry name" value="5' to 3' exonuclease, C-terminal subdomain"/>
    <property type="match status" value="1"/>
</dbReference>
<evidence type="ECO:0000313" key="2">
    <source>
        <dbReference type="EMBL" id="KAB0583513.1"/>
    </source>
</evidence>
<gene>
    <name evidence="2" type="ORF">F7Q92_07490</name>
</gene>
<dbReference type="OrthoDB" id="7173324at2"/>